<comment type="caution">
    <text evidence="8">The sequence shown here is derived from an EMBL/GenBank/DDBJ whole genome shotgun (WGS) entry which is preliminary data.</text>
</comment>
<gene>
    <name evidence="8" type="ORF">B7R21_04760</name>
</gene>
<dbReference type="InterPro" id="IPR011009">
    <property type="entry name" value="Kinase-like_dom_sf"/>
</dbReference>
<evidence type="ECO:0000256" key="4">
    <source>
        <dbReference type="ARBA" id="ARBA00022741"/>
    </source>
</evidence>
<name>A0A3E0W014_9MICO</name>
<dbReference type="EC" id="2.7.11.1" evidence="1"/>
<feature type="domain" description="Protein kinase" evidence="7">
    <location>
        <begin position="52"/>
        <end position="339"/>
    </location>
</feature>
<dbReference type="InterPro" id="IPR000719">
    <property type="entry name" value="Prot_kinase_dom"/>
</dbReference>
<evidence type="ECO:0000256" key="3">
    <source>
        <dbReference type="ARBA" id="ARBA00022679"/>
    </source>
</evidence>
<protein>
    <recommendedName>
        <fullName evidence="1">non-specific serine/threonine protein kinase</fullName>
        <ecNumber evidence="1">2.7.11.1</ecNumber>
    </recommendedName>
</protein>
<sequence length="537" mass="57745">MVGIAAEPLRVRVSGLFRTSLLHRRPHCRGGVARRLRTNPGAHRVSIAYSSLQLARRLGEGGEGVVHEVAGLPVRHDPRRMAFKEPKKILEARAQEKVLTGMRDSVAFRESLSASDRAELDALAVWPVAMVVDAGKEIGCLMPLIPSPFLETIVDSAGAPIAETRGLGALSRDEETRRALKIDTDDDLVFRMQVMANLARAIEFLHHRGIVYGDINPRNAVYDLGSGAVLLLDCDATASISDSTRATRQGHFPFWEPPEYAGLSAARLQGFASDCYKLGLALLRFLDPGPGSTQRKALTAALEARITPEFSAVIARAVDQDPHQRPSAAELSESLRQVISWAVAPPSVNFVSVSRSAVVRGQDVRVEWSISSRSTYTVAIQDPQGTWHEADAESGAASIRIASSGVVSIRARSSYSEVAVEVGQVECYELPKFSVRMGRLPRLALPGFAFPQLPPATLAALSVPSPALVGAGPSLTDEIAGLSELMRGIFDDVASVLPPEMPTADRSGSGLAGSISESMAELRSIARLMASTRPRRD</sequence>
<dbReference type="SMART" id="SM00220">
    <property type="entry name" value="S_TKc"/>
    <property type="match status" value="1"/>
</dbReference>
<keyword evidence="6" id="KW-0067">ATP-binding</keyword>
<accession>A0A3E0W014</accession>
<keyword evidence="4" id="KW-0547">Nucleotide-binding</keyword>
<dbReference type="GO" id="GO:0004674">
    <property type="term" value="F:protein serine/threonine kinase activity"/>
    <property type="evidence" value="ECO:0007669"/>
    <property type="project" value="UniProtKB-KW"/>
</dbReference>
<dbReference type="Proteomes" id="UP000256709">
    <property type="component" value="Unassembled WGS sequence"/>
</dbReference>
<evidence type="ECO:0000259" key="7">
    <source>
        <dbReference type="PROSITE" id="PS50011"/>
    </source>
</evidence>
<proteinExistence type="predicted"/>
<dbReference type="PANTHER" id="PTHR43289">
    <property type="entry name" value="MITOGEN-ACTIVATED PROTEIN KINASE KINASE KINASE 20-RELATED"/>
    <property type="match status" value="1"/>
</dbReference>
<dbReference type="OrthoDB" id="4061674at2"/>
<evidence type="ECO:0000313" key="9">
    <source>
        <dbReference type="Proteomes" id="UP000256709"/>
    </source>
</evidence>
<evidence type="ECO:0000256" key="5">
    <source>
        <dbReference type="ARBA" id="ARBA00022777"/>
    </source>
</evidence>
<keyword evidence="2" id="KW-0723">Serine/threonine-protein kinase</keyword>
<dbReference type="EMBL" id="NBXA01000007">
    <property type="protein sequence ID" value="RFA15330.1"/>
    <property type="molecule type" value="Genomic_DNA"/>
</dbReference>
<evidence type="ECO:0000313" key="8">
    <source>
        <dbReference type="EMBL" id="RFA15330.1"/>
    </source>
</evidence>
<reference evidence="8 9" key="1">
    <citation type="submission" date="2017-04" db="EMBL/GenBank/DDBJ databases">
        <title>Comparative genome analysis of Subtercola boreus.</title>
        <authorList>
            <person name="Cho Y.-J."/>
            <person name="Cho A."/>
            <person name="Kim O.-S."/>
            <person name="Lee J.-I."/>
        </authorList>
    </citation>
    <scope>NUCLEOTIDE SEQUENCE [LARGE SCALE GENOMIC DNA]</scope>
    <source>
        <strain evidence="8 9">P27444</strain>
    </source>
</reference>
<keyword evidence="3" id="KW-0808">Transferase</keyword>
<dbReference type="AlphaFoldDB" id="A0A3E0W014"/>
<organism evidence="8 9">
    <name type="scientific">Subtercola boreus</name>
    <dbReference type="NCBI Taxonomy" id="120213"/>
    <lineage>
        <taxon>Bacteria</taxon>
        <taxon>Bacillati</taxon>
        <taxon>Actinomycetota</taxon>
        <taxon>Actinomycetes</taxon>
        <taxon>Micrococcales</taxon>
        <taxon>Microbacteriaceae</taxon>
        <taxon>Subtercola</taxon>
    </lineage>
</organism>
<dbReference type="Gene3D" id="1.10.510.10">
    <property type="entry name" value="Transferase(Phosphotransferase) domain 1"/>
    <property type="match status" value="1"/>
</dbReference>
<evidence type="ECO:0000256" key="6">
    <source>
        <dbReference type="ARBA" id="ARBA00022840"/>
    </source>
</evidence>
<evidence type="ECO:0000256" key="1">
    <source>
        <dbReference type="ARBA" id="ARBA00012513"/>
    </source>
</evidence>
<dbReference type="SUPFAM" id="SSF56112">
    <property type="entry name" value="Protein kinase-like (PK-like)"/>
    <property type="match status" value="1"/>
</dbReference>
<dbReference type="GO" id="GO:0005524">
    <property type="term" value="F:ATP binding"/>
    <property type="evidence" value="ECO:0007669"/>
    <property type="project" value="UniProtKB-KW"/>
</dbReference>
<dbReference type="Pfam" id="PF00069">
    <property type="entry name" value="Pkinase"/>
    <property type="match status" value="1"/>
</dbReference>
<evidence type="ECO:0000256" key="2">
    <source>
        <dbReference type="ARBA" id="ARBA00022527"/>
    </source>
</evidence>
<keyword evidence="5" id="KW-0418">Kinase</keyword>
<dbReference type="PANTHER" id="PTHR43289:SF6">
    <property type="entry name" value="SERINE_THREONINE-PROTEIN KINASE NEKL-3"/>
    <property type="match status" value="1"/>
</dbReference>
<dbReference type="PROSITE" id="PS50011">
    <property type="entry name" value="PROTEIN_KINASE_DOM"/>
    <property type="match status" value="1"/>
</dbReference>